<name>A0A1A8F3S9_9TELE</name>
<evidence type="ECO:0000313" key="4">
    <source>
        <dbReference type="EMBL" id="SBQ53995.1"/>
    </source>
</evidence>
<evidence type="ECO:0000256" key="2">
    <source>
        <dbReference type="SAM" id="Phobius"/>
    </source>
</evidence>
<accession>A0A1A8F3S9</accession>
<feature type="compositionally biased region" description="Polar residues" evidence="1">
    <location>
        <begin position="169"/>
        <end position="179"/>
    </location>
</feature>
<feature type="chain" id="PRO_5015056411" evidence="3">
    <location>
        <begin position="25"/>
        <end position="267"/>
    </location>
</feature>
<dbReference type="AlphaFoldDB" id="A0A1A8F3S9"/>
<feature type="compositionally biased region" description="Low complexity" evidence="1">
    <location>
        <begin position="242"/>
        <end position="260"/>
    </location>
</feature>
<organism evidence="4">
    <name type="scientific">Nothobranchius korthausae</name>
    <dbReference type="NCBI Taxonomy" id="1143690"/>
    <lineage>
        <taxon>Eukaryota</taxon>
        <taxon>Metazoa</taxon>
        <taxon>Chordata</taxon>
        <taxon>Craniata</taxon>
        <taxon>Vertebrata</taxon>
        <taxon>Euteleostomi</taxon>
        <taxon>Actinopterygii</taxon>
        <taxon>Neopterygii</taxon>
        <taxon>Teleostei</taxon>
        <taxon>Neoteleostei</taxon>
        <taxon>Acanthomorphata</taxon>
        <taxon>Ovalentaria</taxon>
        <taxon>Atherinomorphae</taxon>
        <taxon>Cyprinodontiformes</taxon>
        <taxon>Nothobranchiidae</taxon>
        <taxon>Nothobranchius</taxon>
    </lineage>
</organism>
<keyword evidence="3" id="KW-0732">Signal</keyword>
<keyword evidence="2" id="KW-0472">Membrane</keyword>
<gene>
    <name evidence="4" type="primary">Nfu_g_1_019302</name>
</gene>
<proteinExistence type="predicted"/>
<keyword evidence="2" id="KW-0812">Transmembrane</keyword>
<feature type="region of interest" description="Disordered" evidence="1">
    <location>
        <begin position="240"/>
        <end position="267"/>
    </location>
</feature>
<keyword evidence="2" id="KW-1133">Transmembrane helix</keyword>
<feature type="compositionally biased region" description="Low complexity" evidence="1">
    <location>
        <begin position="134"/>
        <end position="159"/>
    </location>
</feature>
<dbReference type="EMBL" id="HAEB01007468">
    <property type="protein sequence ID" value="SBQ53995.1"/>
    <property type="molecule type" value="Transcribed_RNA"/>
</dbReference>
<feature type="region of interest" description="Disordered" evidence="1">
    <location>
        <begin position="134"/>
        <end position="183"/>
    </location>
</feature>
<reference evidence="4" key="1">
    <citation type="submission" date="2016-05" db="EMBL/GenBank/DDBJ databases">
        <authorList>
            <person name="Lavstsen T."/>
            <person name="Jespersen J.S."/>
        </authorList>
    </citation>
    <scope>NUCLEOTIDE SEQUENCE</scope>
    <source>
        <tissue evidence="4">Brain</tissue>
    </source>
</reference>
<reference evidence="4" key="2">
    <citation type="submission" date="2016-06" db="EMBL/GenBank/DDBJ databases">
        <title>The genome of a short-lived fish provides insights into sex chromosome evolution and the genetic control of aging.</title>
        <authorList>
            <person name="Reichwald K."/>
            <person name="Felder M."/>
            <person name="Petzold A."/>
            <person name="Koch P."/>
            <person name="Groth M."/>
            <person name="Platzer M."/>
        </authorList>
    </citation>
    <scope>NUCLEOTIDE SEQUENCE</scope>
    <source>
        <tissue evidence="4">Brain</tissue>
    </source>
</reference>
<dbReference type="EMBL" id="HAEC01011763">
    <property type="protein sequence ID" value="SBQ79980.1"/>
    <property type="molecule type" value="Transcribed_RNA"/>
</dbReference>
<sequence length="267" mass="29126">MTSNGKVYLLVFCFVITPDPSMEGSDDYLNIEEKDLYTTVNLIDDSSLKDMLECTLYHESKNLVNENKSHLFWYLKNSKALNKTALEKRCSGKSTMNKSIRVFLFKCLLAQLHDIPNTNCEGFETAVDISTGLSASGPTTTTHTPTTSTPLPSKTDTPTQSAATPAKVSASSDRCQQSAAPEALTGTKTSHDFLVVSVLLNVLQLTGFLLYFWHQRRWSRGDTREDGQVYKCIHLNSLDNNRSSGAAPPPGQGAAASRGGVHSGPNS</sequence>
<feature type="transmembrane region" description="Helical" evidence="2">
    <location>
        <begin position="193"/>
        <end position="213"/>
    </location>
</feature>
<feature type="signal peptide" evidence="3">
    <location>
        <begin position="1"/>
        <end position="24"/>
    </location>
</feature>
<evidence type="ECO:0000256" key="3">
    <source>
        <dbReference type="SAM" id="SignalP"/>
    </source>
</evidence>
<protein>
    <submittedName>
        <fullName evidence="4">Uncharacterized protein</fullName>
    </submittedName>
</protein>
<evidence type="ECO:0000256" key="1">
    <source>
        <dbReference type="SAM" id="MobiDB-lite"/>
    </source>
</evidence>